<organism evidence="1 2">
    <name type="scientific">Lophiostoma macrostomum CBS 122681</name>
    <dbReference type="NCBI Taxonomy" id="1314788"/>
    <lineage>
        <taxon>Eukaryota</taxon>
        <taxon>Fungi</taxon>
        <taxon>Dikarya</taxon>
        <taxon>Ascomycota</taxon>
        <taxon>Pezizomycotina</taxon>
        <taxon>Dothideomycetes</taxon>
        <taxon>Pleosporomycetidae</taxon>
        <taxon>Pleosporales</taxon>
        <taxon>Lophiostomataceae</taxon>
        <taxon>Lophiostoma</taxon>
    </lineage>
</organism>
<accession>A0A6A6SZE1</accession>
<dbReference type="Proteomes" id="UP000799324">
    <property type="component" value="Unassembled WGS sequence"/>
</dbReference>
<evidence type="ECO:0000313" key="2">
    <source>
        <dbReference type="Proteomes" id="UP000799324"/>
    </source>
</evidence>
<gene>
    <name evidence="1" type="ORF">K491DRAFT_86033</name>
</gene>
<proteinExistence type="predicted"/>
<name>A0A6A6SZE1_9PLEO</name>
<evidence type="ECO:0000313" key="1">
    <source>
        <dbReference type="EMBL" id="KAF2651614.1"/>
    </source>
</evidence>
<dbReference type="AlphaFoldDB" id="A0A6A6SZE1"/>
<reference evidence="1" key="1">
    <citation type="journal article" date="2020" name="Stud. Mycol.">
        <title>101 Dothideomycetes genomes: a test case for predicting lifestyles and emergence of pathogens.</title>
        <authorList>
            <person name="Haridas S."/>
            <person name="Albert R."/>
            <person name="Binder M."/>
            <person name="Bloem J."/>
            <person name="Labutti K."/>
            <person name="Salamov A."/>
            <person name="Andreopoulos B."/>
            <person name="Baker S."/>
            <person name="Barry K."/>
            <person name="Bills G."/>
            <person name="Bluhm B."/>
            <person name="Cannon C."/>
            <person name="Castanera R."/>
            <person name="Culley D."/>
            <person name="Daum C."/>
            <person name="Ezra D."/>
            <person name="Gonzalez J."/>
            <person name="Henrissat B."/>
            <person name="Kuo A."/>
            <person name="Liang C."/>
            <person name="Lipzen A."/>
            <person name="Lutzoni F."/>
            <person name="Magnuson J."/>
            <person name="Mondo S."/>
            <person name="Nolan M."/>
            <person name="Ohm R."/>
            <person name="Pangilinan J."/>
            <person name="Park H.-J."/>
            <person name="Ramirez L."/>
            <person name="Alfaro M."/>
            <person name="Sun H."/>
            <person name="Tritt A."/>
            <person name="Yoshinaga Y."/>
            <person name="Zwiers L.-H."/>
            <person name="Turgeon B."/>
            <person name="Goodwin S."/>
            <person name="Spatafora J."/>
            <person name="Crous P."/>
            <person name="Grigoriev I."/>
        </authorList>
    </citation>
    <scope>NUCLEOTIDE SEQUENCE</scope>
    <source>
        <strain evidence="1">CBS 122681</strain>
    </source>
</reference>
<dbReference type="EMBL" id="MU004421">
    <property type="protein sequence ID" value="KAF2651614.1"/>
    <property type="molecule type" value="Genomic_DNA"/>
</dbReference>
<sequence length="276" mass="31061">MKAFSFQVQTSTGPSEQCMRQTFMRRFVNEPWRGTKSKAFYDHVNWIFACSSLTAHAIRYFLYSIINSCQVYSDLQSARGGGWSGRRWQLVMLLVALIDTFARPSSSSSIGTRPSVLMCYECTMNQSLHDVLVGYRSQMGTSVMTSVDSANPNHGFDNVYQKAMIVNGGQYRWPCLRLAKTTTQERRTPNDCKLHVSGYASRVLQHVSIVLVEEHCATPSARHNEIDLYYHSISNTRQQATVAGMPSYFPISLWGIGVLGYLPQAHALKPGVETYS</sequence>
<keyword evidence="2" id="KW-1185">Reference proteome</keyword>
<protein>
    <submittedName>
        <fullName evidence="1">Uncharacterized protein</fullName>
    </submittedName>
</protein>